<feature type="domain" description="Glycosyl transferase family 28 C-terminal" evidence="12">
    <location>
        <begin position="170"/>
        <end position="308"/>
    </location>
</feature>
<comment type="catalytic activity">
    <reaction evidence="10">
        <text>di-trans,octa-cis-undecaprenyl diphospho-N-acetyl-alpha-D-muramoyl-L-alanyl-D-glutamyl-meso-2,6-diaminopimeloyl-D-alanyl-D-alanine + UDP-N-acetyl-alpha-D-glucosamine = di-trans,octa-cis-undecaprenyl diphospho-[N-acetyl-alpha-D-glucosaminyl-(1-&gt;4)]-N-acetyl-alpha-D-muramoyl-L-alanyl-D-glutamyl-meso-2,6-diaminopimeloyl-D-alanyl-D-alanine + UDP + H(+)</text>
        <dbReference type="Rhea" id="RHEA:31227"/>
        <dbReference type="ChEBI" id="CHEBI:15378"/>
        <dbReference type="ChEBI" id="CHEBI:57705"/>
        <dbReference type="ChEBI" id="CHEBI:58223"/>
        <dbReference type="ChEBI" id="CHEBI:61387"/>
        <dbReference type="ChEBI" id="CHEBI:61388"/>
        <dbReference type="EC" id="2.4.1.227"/>
    </reaction>
</comment>
<feature type="binding site" evidence="10">
    <location>
        <begin position="10"/>
        <end position="12"/>
    </location>
    <ligand>
        <name>UDP-N-acetyl-alpha-D-glucosamine</name>
        <dbReference type="ChEBI" id="CHEBI:57705"/>
    </ligand>
</feature>
<dbReference type="EC" id="2.4.1.227" evidence="10"/>
<keyword evidence="5 10" id="KW-0133">Cell shape</keyword>
<organism evidence="13 14">
    <name type="scientific">Campylobacter geochelonis</name>
    <dbReference type="NCBI Taxonomy" id="1780362"/>
    <lineage>
        <taxon>Bacteria</taxon>
        <taxon>Pseudomonadati</taxon>
        <taxon>Campylobacterota</taxon>
        <taxon>Epsilonproteobacteria</taxon>
        <taxon>Campylobacterales</taxon>
        <taxon>Campylobacteraceae</taxon>
        <taxon>Campylobacter</taxon>
    </lineage>
</organism>
<protein>
    <recommendedName>
        <fullName evidence="10">UDP-N-acetylglucosamine--N-acetylmuramyl-(pentapeptide) pyrophosphoryl-undecaprenol N-acetylglucosamine transferase</fullName>
        <ecNumber evidence="10">2.4.1.227</ecNumber>
    </recommendedName>
    <alternativeName>
        <fullName evidence="10">Undecaprenyl-PP-MurNAc-pentapeptide-UDPGlcNAc GlcNAc transferase</fullName>
    </alternativeName>
</protein>
<proteinExistence type="inferred from homology"/>
<evidence type="ECO:0000256" key="7">
    <source>
        <dbReference type="ARBA" id="ARBA00023136"/>
    </source>
</evidence>
<sequence>MSILITGGGTGGHLIIAKTIALELKKRGIKTVFVGSTKGQDKKWFEGSNIFDKTYFLQSSGVVNKSGLAKFNSLFNILKLSFKCKDIFKNEGVEAVLSVGGYSSSPASFWAVFSKTPFFIHEQNAMIGRLNKLLKPFAKSFYSSYEEPKFDYPINEIFFQKARIRQNLNTIIFLGGSQGAKFINNLAMQIAPNLLEREIKIVHQCGGNDFEKVSKFYKEKRLDVDVFDFSLNLASKIEQADLCVGRSGASTLWELCANQLPAIFIPFPYAANDHQFYNAKFLQDMGLCKIFRESGIENEKIIDEILNYDVNLVSQNLAKVVGKNGGEKIVDDMLKKAKFKEV</sequence>
<dbReference type="GO" id="GO:0050511">
    <property type="term" value="F:undecaprenyldiphospho-muramoylpentapeptide beta-N-acetylglucosaminyltransferase activity"/>
    <property type="evidence" value="ECO:0007669"/>
    <property type="project" value="UniProtKB-UniRule"/>
</dbReference>
<name>A0A128ELG0_9BACT</name>
<evidence type="ECO:0000313" key="13">
    <source>
        <dbReference type="EMBL" id="CZE49198.1"/>
    </source>
</evidence>
<dbReference type="OrthoDB" id="9808936at2"/>
<dbReference type="GO" id="GO:0071555">
    <property type="term" value="P:cell wall organization"/>
    <property type="evidence" value="ECO:0007669"/>
    <property type="project" value="UniProtKB-KW"/>
</dbReference>
<feature type="binding site" evidence="10">
    <location>
        <position position="124"/>
    </location>
    <ligand>
        <name>UDP-N-acetyl-alpha-D-glucosamine</name>
        <dbReference type="ChEBI" id="CHEBI:57705"/>
    </ligand>
</feature>
<comment type="pathway">
    <text evidence="10">Cell wall biogenesis; peptidoglycan biosynthesis.</text>
</comment>
<dbReference type="HAMAP" id="MF_00033">
    <property type="entry name" value="MurG"/>
    <property type="match status" value="1"/>
</dbReference>
<evidence type="ECO:0000256" key="10">
    <source>
        <dbReference type="HAMAP-Rule" id="MF_00033"/>
    </source>
</evidence>
<dbReference type="GO" id="GO:0005975">
    <property type="term" value="P:carbohydrate metabolic process"/>
    <property type="evidence" value="ECO:0007669"/>
    <property type="project" value="InterPro"/>
</dbReference>
<dbReference type="Gene3D" id="3.40.50.2000">
    <property type="entry name" value="Glycogen Phosphorylase B"/>
    <property type="match status" value="2"/>
</dbReference>
<evidence type="ECO:0000313" key="14">
    <source>
        <dbReference type="Proteomes" id="UP000069632"/>
    </source>
</evidence>
<reference evidence="13 14" key="1">
    <citation type="submission" date="2016-02" db="EMBL/GenBank/DDBJ databases">
        <authorList>
            <consortium name="Pathogen Informatics"/>
        </authorList>
    </citation>
    <scope>NUCLEOTIDE SEQUENCE [LARGE SCALE GENOMIC DNA]</scope>
    <source>
        <strain evidence="13 14">RC20</strain>
    </source>
</reference>
<evidence type="ECO:0000256" key="4">
    <source>
        <dbReference type="ARBA" id="ARBA00022679"/>
    </source>
</evidence>
<dbReference type="Proteomes" id="UP000069632">
    <property type="component" value="Unassembled WGS sequence"/>
</dbReference>
<evidence type="ECO:0000256" key="5">
    <source>
        <dbReference type="ARBA" id="ARBA00022960"/>
    </source>
</evidence>
<dbReference type="PANTHER" id="PTHR21015">
    <property type="entry name" value="UDP-N-ACETYLGLUCOSAMINE--N-ACETYLMURAMYL-(PENTAPEPTIDE) PYROPHOSPHORYL-UNDECAPRENOL N-ACETYLGLUCOSAMINE TRANSFERASE 1"/>
    <property type="match status" value="1"/>
</dbReference>
<dbReference type="EMBL" id="FIZP01000015">
    <property type="protein sequence ID" value="CZE49198.1"/>
    <property type="molecule type" value="Genomic_DNA"/>
</dbReference>
<comment type="caution">
    <text evidence="10">Lacks conserved residue(s) required for the propagation of feature annotation.</text>
</comment>
<accession>A0A128ELG0</accession>
<dbReference type="Pfam" id="PF04101">
    <property type="entry name" value="Glyco_tran_28_C"/>
    <property type="match status" value="1"/>
</dbReference>
<dbReference type="AlphaFoldDB" id="A0A128ELG0"/>
<evidence type="ECO:0000256" key="9">
    <source>
        <dbReference type="ARBA" id="ARBA00023316"/>
    </source>
</evidence>
<keyword evidence="4 10" id="KW-0808">Transferase</keyword>
<dbReference type="InterPro" id="IPR006009">
    <property type="entry name" value="GlcNAc_MurG"/>
</dbReference>
<evidence type="ECO:0000259" key="11">
    <source>
        <dbReference type="Pfam" id="PF03033"/>
    </source>
</evidence>
<evidence type="ECO:0000259" key="12">
    <source>
        <dbReference type="Pfam" id="PF04101"/>
    </source>
</evidence>
<keyword evidence="3 10" id="KW-0328">Glycosyltransferase</keyword>
<dbReference type="GO" id="GO:0005886">
    <property type="term" value="C:plasma membrane"/>
    <property type="evidence" value="ECO:0007669"/>
    <property type="project" value="UniProtKB-SubCell"/>
</dbReference>
<keyword evidence="7 10" id="KW-0472">Membrane</keyword>
<gene>
    <name evidence="10 13" type="primary">murG</name>
    <name evidence="13" type="ORF">ERS672216_01802</name>
</gene>
<dbReference type="CDD" id="cd03785">
    <property type="entry name" value="GT28_MurG"/>
    <property type="match status" value="1"/>
</dbReference>
<dbReference type="UniPathway" id="UPA00219"/>
<dbReference type="GO" id="GO:0051991">
    <property type="term" value="F:UDP-N-acetyl-D-glucosamine:N-acetylmuramoyl-L-alanyl-D-glutamyl-meso-2,6-diaminopimelyl-D-alanyl-D-alanine-diphosphoundecaprenol 4-beta-N-acetylglucosaminlytransferase activity"/>
    <property type="evidence" value="ECO:0007669"/>
    <property type="project" value="RHEA"/>
</dbReference>
<evidence type="ECO:0000256" key="3">
    <source>
        <dbReference type="ARBA" id="ARBA00022676"/>
    </source>
</evidence>
<dbReference type="InterPro" id="IPR007235">
    <property type="entry name" value="Glyco_trans_28_C"/>
</dbReference>
<keyword evidence="14" id="KW-1185">Reference proteome</keyword>
<comment type="function">
    <text evidence="10">Cell wall formation. Catalyzes the transfer of a GlcNAc subunit on undecaprenyl-pyrophosphoryl-MurNAc-pentapeptide (lipid intermediate I) to form undecaprenyl-pyrophosphoryl-MurNAc-(pentapeptide)GlcNAc (lipid intermediate II).</text>
</comment>
<dbReference type="NCBIfam" id="TIGR01133">
    <property type="entry name" value="murG"/>
    <property type="match status" value="1"/>
</dbReference>
<dbReference type="GO" id="GO:0008360">
    <property type="term" value="P:regulation of cell shape"/>
    <property type="evidence" value="ECO:0007669"/>
    <property type="project" value="UniProtKB-KW"/>
</dbReference>
<dbReference type="SUPFAM" id="SSF53756">
    <property type="entry name" value="UDP-Glycosyltransferase/glycogen phosphorylase"/>
    <property type="match status" value="1"/>
</dbReference>
<keyword evidence="8 10" id="KW-0131">Cell cycle</keyword>
<keyword evidence="9 10" id="KW-0961">Cell wall biogenesis/degradation</keyword>
<evidence type="ECO:0000256" key="6">
    <source>
        <dbReference type="ARBA" id="ARBA00022984"/>
    </source>
</evidence>
<feature type="binding site" evidence="10">
    <location>
        <position position="275"/>
    </location>
    <ligand>
        <name>UDP-N-acetyl-alpha-D-glucosamine</name>
        <dbReference type="ChEBI" id="CHEBI:57705"/>
    </ligand>
</feature>
<dbReference type="GO" id="GO:0051301">
    <property type="term" value="P:cell division"/>
    <property type="evidence" value="ECO:0007669"/>
    <property type="project" value="UniProtKB-KW"/>
</dbReference>
<evidence type="ECO:0000256" key="1">
    <source>
        <dbReference type="ARBA" id="ARBA00022475"/>
    </source>
</evidence>
<keyword evidence="2 10" id="KW-0132">Cell division</keyword>
<comment type="subcellular location">
    <subcellularLocation>
        <location evidence="10">Cell membrane</location>
        <topology evidence="10">Peripheral membrane protein</topology>
        <orientation evidence="10">Cytoplasmic side</orientation>
    </subcellularLocation>
</comment>
<keyword evidence="6 10" id="KW-0573">Peptidoglycan synthesis</keyword>
<dbReference type="GO" id="GO:0009252">
    <property type="term" value="P:peptidoglycan biosynthetic process"/>
    <property type="evidence" value="ECO:0007669"/>
    <property type="project" value="UniProtKB-UniRule"/>
</dbReference>
<feature type="domain" description="Glycosyltransferase family 28 N-terminal" evidence="11">
    <location>
        <begin position="3"/>
        <end position="142"/>
    </location>
</feature>
<dbReference type="Pfam" id="PF03033">
    <property type="entry name" value="Glyco_transf_28"/>
    <property type="match status" value="1"/>
</dbReference>
<dbReference type="PANTHER" id="PTHR21015:SF22">
    <property type="entry name" value="GLYCOSYLTRANSFERASE"/>
    <property type="match status" value="1"/>
</dbReference>
<comment type="similarity">
    <text evidence="10">Belongs to the glycosyltransferase 28 family. MurG subfamily.</text>
</comment>
<feature type="binding site" evidence="10">
    <location>
        <position position="177"/>
    </location>
    <ligand>
        <name>UDP-N-acetyl-alpha-D-glucosamine</name>
        <dbReference type="ChEBI" id="CHEBI:57705"/>
    </ligand>
</feature>
<evidence type="ECO:0000256" key="2">
    <source>
        <dbReference type="ARBA" id="ARBA00022618"/>
    </source>
</evidence>
<dbReference type="RefSeq" id="WP_075540558.1">
    <property type="nucleotide sequence ID" value="NZ_CP053844.1"/>
</dbReference>
<dbReference type="InterPro" id="IPR004276">
    <property type="entry name" value="GlycoTrans_28_N"/>
</dbReference>
<evidence type="ECO:0000256" key="8">
    <source>
        <dbReference type="ARBA" id="ARBA00023306"/>
    </source>
</evidence>
<keyword evidence="1 10" id="KW-1003">Cell membrane</keyword>